<evidence type="ECO:0000256" key="4">
    <source>
        <dbReference type="ARBA" id="ARBA00022679"/>
    </source>
</evidence>
<reference evidence="10" key="1">
    <citation type="submission" date="2022-10" db="EMBL/GenBank/DDBJ databases">
        <title>Description of Fervidibacillus gen. nov. in the family Fervidibacillaceae fam. nov. with two species, Fervidibacillus albus sp. nov., and Fervidibacillus halotolerans sp. nov., isolated from tidal flat sediments.</title>
        <authorList>
            <person name="Kwon K.K."/>
            <person name="Yang S.-H."/>
        </authorList>
    </citation>
    <scope>NUCLEOTIDE SEQUENCE</scope>
    <source>
        <strain evidence="10">JCM 19140</strain>
    </source>
</reference>
<dbReference type="InterPro" id="IPR007554">
    <property type="entry name" value="Glycerophosphate_synth"/>
</dbReference>
<dbReference type="SUPFAM" id="SSF82057">
    <property type="entry name" value="Prokaryotic SH3-related domain"/>
    <property type="match status" value="4"/>
</dbReference>
<evidence type="ECO:0000313" key="10">
    <source>
        <dbReference type="EMBL" id="MCU9613263.1"/>
    </source>
</evidence>
<sequence length="1194" mass="137454">MKSKIKILKRKIAFLVGPIAKYVLRENHRRANVYAKYYDDLPIQKNTILYESRDGNSITDNPYAMFKYMLNNPAYQDYVHIWSIQDFNAVQPVIDLYKQYTNVKFVQRNSKEYLKYLASCEYLINNSTFQTFYIPKDGQTYINTWHGTPLKHMGFDIPGNPAQNQNVLRNFLSADYILSPNTHTTKVYTESYKLRGLYEGKIIEEGYPRIDLTLNTDRNKFMIYLRSLGIKMDEKKKNILYAPTWKGNSVSTPKDDVLQIIADMSELASKVGNEYNILIKVHPFLYKQATSYAELNGKLIPDYIDANELQSIVDVLITDYSSIFFDFLVTGRPILFYAWDADVYSEERGQYFPNEALPGPILYNAKELVNAIQNLEQVQNDCRANYENMQNQFVNYEDGKVTARITDTLILRNGNQLNEISVYNDKEKIIIYPGGMRDNGITSSFINLMNNIDFERFDVTCFTQSSNTQEVLKNLDRVNKNVRFLFKPGIPAYRLFEVYKDKFVHNRGERGYLGKKFYPEKAYKRESRRLFGNTHFDYTIDFSGYSLFWAKYLLALDAKRKICFMHNDLLSDSERKVKGKRPHRINLRGLFSVYHRFDKLVSVSVGTMELNKKNLIEYADADKFDYVLNTINPDKILGTSQNDQEAIGHTENKVETTSLKSHGILRNVTDFPVWNTIPGNINASTFQLDKSYENAVVLIIREAKVGEETLYKFSYKNQSIGWINNNAIELTDDQPLSEVTVDRIAKIEKTKGHSIRTEPYNLPGSKRVSGLDDYKGILFTVDKETETIHGTYCRVSIGETILGWIDKRALQFLPEMEQAKRDKMLSQNYTKYHELVESLPNRILEETFFEEKTFATITNPGNKVIWTKAYPSYKSKKKADAMEYKDELAELKRISKTAKGTYYHFSIAGKISGYLETSAFDFVDGPVLVKEKEVSKLAIIVETVGISLWTKPELQEDAQLIEEDLSDLQGKQVVIKKEAETTETTYCLIELDGKELGWIDGAALEVQELLGAYIDGRFVPYPSEGYLNFVNMGRLSPEKAQGNLIEAFGKFHEQHPNSRLYILGKGPLKDDLERLIKKLNIADSVFLMGQLDNPFPFLKKCDCFVLSSHYEGQPMVLLETMTLGMKIMATDIVANRTVLEDGKYGLLVEDSVDGLEKGLTYVAENFEEFQPAKFDYVNYNKEAMDSFLRVLEGR</sequence>
<evidence type="ECO:0000256" key="6">
    <source>
        <dbReference type="ARBA" id="ARBA00022944"/>
    </source>
</evidence>
<dbReference type="Pfam" id="PF13457">
    <property type="entry name" value="GW"/>
    <property type="match status" value="4"/>
</dbReference>
<keyword evidence="5" id="KW-0732">Signal</keyword>
<accession>A0AAE3ITD1</accession>
<evidence type="ECO:0000256" key="3">
    <source>
        <dbReference type="ARBA" id="ARBA00022475"/>
    </source>
</evidence>
<dbReference type="Pfam" id="PF00534">
    <property type="entry name" value="Glycos_transf_1"/>
    <property type="match status" value="1"/>
</dbReference>
<feature type="domain" description="GW" evidence="9">
    <location>
        <begin position="655"/>
        <end position="733"/>
    </location>
</feature>
<dbReference type="AlphaFoldDB" id="A0AAE3ITD1"/>
<evidence type="ECO:0000313" key="11">
    <source>
        <dbReference type="Proteomes" id="UP001209318"/>
    </source>
</evidence>
<comment type="similarity">
    <text evidence="2">Belongs to the CDP-glycerol glycerophosphotransferase family.</text>
</comment>
<dbReference type="GO" id="GO:0047355">
    <property type="term" value="F:CDP-glycerol glycerophosphotransferase activity"/>
    <property type="evidence" value="ECO:0007669"/>
    <property type="project" value="InterPro"/>
</dbReference>
<evidence type="ECO:0000256" key="7">
    <source>
        <dbReference type="ARBA" id="ARBA00023136"/>
    </source>
</evidence>
<protein>
    <submittedName>
        <fullName evidence="10">CDP-glycerol glycerophosphotransferase family protein</fullName>
    </submittedName>
</protein>
<comment type="subcellular location">
    <subcellularLocation>
        <location evidence="1">Cell membrane</location>
        <topology evidence="1">Peripheral membrane protein</topology>
    </subcellularLocation>
</comment>
<dbReference type="Pfam" id="PF04464">
    <property type="entry name" value="Glyphos_transf"/>
    <property type="match status" value="1"/>
</dbReference>
<dbReference type="Gene3D" id="3.40.50.12580">
    <property type="match status" value="1"/>
</dbReference>
<dbReference type="GO" id="GO:0019350">
    <property type="term" value="P:teichoic acid biosynthetic process"/>
    <property type="evidence" value="ECO:0007669"/>
    <property type="project" value="UniProtKB-KW"/>
</dbReference>
<dbReference type="InterPro" id="IPR025987">
    <property type="entry name" value="GW_dom"/>
</dbReference>
<evidence type="ECO:0000256" key="8">
    <source>
        <dbReference type="SAM" id="Coils"/>
    </source>
</evidence>
<keyword evidence="4" id="KW-0808">Transferase</keyword>
<dbReference type="Proteomes" id="UP001209318">
    <property type="component" value="Unassembled WGS sequence"/>
</dbReference>
<keyword evidence="7" id="KW-0472">Membrane</keyword>
<dbReference type="InterPro" id="IPR051612">
    <property type="entry name" value="Teichoic_Acid_Biosynth"/>
</dbReference>
<dbReference type="GO" id="GO:0005886">
    <property type="term" value="C:plasma membrane"/>
    <property type="evidence" value="ECO:0007669"/>
    <property type="project" value="UniProtKB-SubCell"/>
</dbReference>
<keyword evidence="11" id="KW-1185">Reference proteome</keyword>
<dbReference type="GO" id="GO:0016757">
    <property type="term" value="F:glycosyltransferase activity"/>
    <property type="evidence" value="ECO:0007669"/>
    <property type="project" value="InterPro"/>
</dbReference>
<dbReference type="SUPFAM" id="SSF53756">
    <property type="entry name" value="UDP-Glycosyltransferase/glycogen phosphorylase"/>
    <property type="match status" value="2"/>
</dbReference>
<evidence type="ECO:0000256" key="5">
    <source>
        <dbReference type="ARBA" id="ARBA00022729"/>
    </source>
</evidence>
<evidence type="ECO:0000256" key="1">
    <source>
        <dbReference type="ARBA" id="ARBA00004202"/>
    </source>
</evidence>
<dbReference type="InterPro" id="IPR043149">
    <property type="entry name" value="TagF_N"/>
</dbReference>
<dbReference type="PROSITE" id="PS51780">
    <property type="entry name" value="GW"/>
    <property type="match status" value="3"/>
</dbReference>
<organism evidence="10 11">
    <name type="scientific">Perspicuibacillus lycopersici</name>
    <dbReference type="NCBI Taxonomy" id="1325689"/>
    <lineage>
        <taxon>Bacteria</taxon>
        <taxon>Bacillati</taxon>
        <taxon>Bacillota</taxon>
        <taxon>Bacilli</taxon>
        <taxon>Bacillales</taxon>
        <taxon>Bacillaceae</taxon>
        <taxon>Perspicuibacillus</taxon>
    </lineage>
</organism>
<dbReference type="PANTHER" id="PTHR37316">
    <property type="entry name" value="TEICHOIC ACID GLYCEROL-PHOSPHATE PRIMASE"/>
    <property type="match status" value="1"/>
</dbReference>
<gene>
    <name evidence="10" type="ORF">OEV98_06815</name>
</gene>
<dbReference type="RefSeq" id="WP_263072472.1">
    <property type="nucleotide sequence ID" value="NZ_JAOUSF010000002.1"/>
</dbReference>
<evidence type="ECO:0000256" key="2">
    <source>
        <dbReference type="ARBA" id="ARBA00010488"/>
    </source>
</evidence>
<keyword evidence="3" id="KW-1003">Cell membrane</keyword>
<dbReference type="CDD" id="cd03811">
    <property type="entry name" value="GT4_GT28_WabH-like"/>
    <property type="match status" value="1"/>
</dbReference>
<dbReference type="NCBIfam" id="NF033202">
    <property type="entry name" value="GW_glycos_SH3"/>
    <property type="match status" value="1"/>
</dbReference>
<dbReference type="PANTHER" id="PTHR37316:SF3">
    <property type="entry name" value="TEICHOIC ACID GLYCEROL-PHOSPHATE TRANSFERASE"/>
    <property type="match status" value="1"/>
</dbReference>
<dbReference type="EMBL" id="JAOUSF010000002">
    <property type="protein sequence ID" value="MCU9613263.1"/>
    <property type="molecule type" value="Genomic_DNA"/>
</dbReference>
<feature type="domain" description="GW" evidence="9">
    <location>
        <begin position="930"/>
        <end position="1009"/>
    </location>
</feature>
<dbReference type="InterPro" id="IPR043148">
    <property type="entry name" value="TagF_C"/>
</dbReference>
<feature type="domain" description="GW" evidence="9">
    <location>
        <begin position="737"/>
        <end position="815"/>
    </location>
</feature>
<keyword evidence="6" id="KW-0777">Teichoic acid biosynthesis</keyword>
<dbReference type="Gene3D" id="3.40.50.2000">
    <property type="entry name" value="Glycogen Phosphorylase B"/>
    <property type="match status" value="1"/>
</dbReference>
<keyword evidence="8" id="KW-0175">Coiled coil</keyword>
<dbReference type="InterPro" id="IPR001296">
    <property type="entry name" value="Glyco_trans_1"/>
</dbReference>
<comment type="caution">
    <text evidence="10">The sequence shown here is derived from an EMBL/GenBank/DDBJ whole genome shotgun (WGS) entry which is preliminary data.</text>
</comment>
<feature type="coiled-coil region" evidence="8">
    <location>
        <begin position="365"/>
        <end position="392"/>
    </location>
</feature>
<evidence type="ECO:0000259" key="9">
    <source>
        <dbReference type="PROSITE" id="PS51780"/>
    </source>
</evidence>
<dbReference type="Gene3D" id="3.40.50.11820">
    <property type="match status" value="1"/>
</dbReference>
<dbReference type="Gene3D" id="2.30.30.170">
    <property type="match status" value="4"/>
</dbReference>
<proteinExistence type="inferred from homology"/>
<name>A0AAE3ITD1_9BACI</name>
<dbReference type="InterPro" id="IPR038200">
    <property type="entry name" value="GW_dom_sf"/>
</dbReference>